<evidence type="ECO:0000313" key="4">
    <source>
        <dbReference type="Proteomes" id="UP001303115"/>
    </source>
</evidence>
<evidence type="ECO:0000256" key="2">
    <source>
        <dbReference type="SAM" id="SignalP"/>
    </source>
</evidence>
<dbReference type="AlphaFoldDB" id="A0AAN6SPR5"/>
<gene>
    <name evidence="3" type="ORF">C8A01DRAFT_37504</name>
</gene>
<dbReference type="EMBL" id="MU854426">
    <property type="protein sequence ID" value="KAK4038524.1"/>
    <property type="molecule type" value="Genomic_DNA"/>
</dbReference>
<organism evidence="3 4">
    <name type="scientific">Parachaetomium inaequale</name>
    <dbReference type="NCBI Taxonomy" id="2588326"/>
    <lineage>
        <taxon>Eukaryota</taxon>
        <taxon>Fungi</taxon>
        <taxon>Dikarya</taxon>
        <taxon>Ascomycota</taxon>
        <taxon>Pezizomycotina</taxon>
        <taxon>Sordariomycetes</taxon>
        <taxon>Sordariomycetidae</taxon>
        <taxon>Sordariales</taxon>
        <taxon>Chaetomiaceae</taxon>
        <taxon>Parachaetomium</taxon>
    </lineage>
</organism>
<proteinExistence type="predicted"/>
<evidence type="ECO:0000313" key="3">
    <source>
        <dbReference type="EMBL" id="KAK4038524.1"/>
    </source>
</evidence>
<keyword evidence="2" id="KW-0732">Signal</keyword>
<keyword evidence="4" id="KW-1185">Reference proteome</keyword>
<dbReference type="Proteomes" id="UP001303115">
    <property type="component" value="Unassembled WGS sequence"/>
</dbReference>
<feature type="region of interest" description="Disordered" evidence="1">
    <location>
        <begin position="45"/>
        <end position="97"/>
    </location>
</feature>
<accession>A0AAN6SPR5</accession>
<feature type="region of interest" description="Disordered" evidence="1">
    <location>
        <begin position="717"/>
        <end position="742"/>
    </location>
</feature>
<reference evidence="4" key="1">
    <citation type="journal article" date="2023" name="Mol. Phylogenet. Evol.">
        <title>Genome-scale phylogeny and comparative genomics of the fungal order Sordariales.</title>
        <authorList>
            <person name="Hensen N."/>
            <person name="Bonometti L."/>
            <person name="Westerberg I."/>
            <person name="Brannstrom I.O."/>
            <person name="Guillou S."/>
            <person name="Cros-Aarteil S."/>
            <person name="Calhoun S."/>
            <person name="Haridas S."/>
            <person name="Kuo A."/>
            <person name="Mondo S."/>
            <person name="Pangilinan J."/>
            <person name="Riley R."/>
            <person name="LaButti K."/>
            <person name="Andreopoulos B."/>
            <person name="Lipzen A."/>
            <person name="Chen C."/>
            <person name="Yan M."/>
            <person name="Daum C."/>
            <person name="Ng V."/>
            <person name="Clum A."/>
            <person name="Steindorff A."/>
            <person name="Ohm R.A."/>
            <person name="Martin F."/>
            <person name="Silar P."/>
            <person name="Natvig D.O."/>
            <person name="Lalanne C."/>
            <person name="Gautier V."/>
            <person name="Ament-Velasquez S.L."/>
            <person name="Kruys A."/>
            <person name="Hutchinson M.I."/>
            <person name="Powell A.J."/>
            <person name="Barry K."/>
            <person name="Miller A.N."/>
            <person name="Grigoriev I.V."/>
            <person name="Debuchy R."/>
            <person name="Gladieux P."/>
            <person name="Hiltunen Thoren M."/>
            <person name="Johannesson H."/>
        </authorList>
    </citation>
    <scope>NUCLEOTIDE SEQUENCE [LARGE SCALE GENOMIC DNA]</scope>
    <source>
        <strain evidence="4">CBS 284.82</strain>
    </source>
</reference>
<feature type="signal peptide" evidence="2">
    <location>
        <begin position="1"/>
        <end position="21"/>
    </location>
</feature>
<feature type="compositionally biased region" description="Polar residues" evidence="1">
    <location>
        <begin position="48"/>
        <end position="83"/>
    </location>
</feature>
<feature type="chain" id="PRO_5043035035" evidence="2">
    <location>
        <begin position="22"/>
        <end position="1062"/>
    </location>
</feature>
<protein>
    <submittedName>
        <fullName evidence="3">Uncharacterized protein</fullName>
    </submittedName>
</protein>
<comment type="caution">
    <text evidence="3">The sequence shown here is derived from an EMBL/GenBank/DDBJ whole genome shotgun (WGS) entry which is preliminary data.</text>
</comment>
<feature type="region of interest" description="Disordered" evidence="1">
    <location>
        <begin position="420"/>
        <end position="450"/>
    </location>
</feature>
<name>A0AAN6SPR5_9PEZI</name>
<evidence type="ECO:0000256" key="1">
    <source>
        <dbReference type="SAM" id="MobiDB-lite"/>
    </source>
</evidence>
<sequence length="1062" mass="108239">MRLRASLGALAGVVWLTSAAAVPRLDEVFDSTCSTAAVEATTAVAPESSCSTTPLEHATTTARTNSTCSGTSAGQATGPLTTPTPIPKAVTSTDRSSGLRTVTVTKVTVGAPTAELTLPTLTLPTLPTVPTPTLPTVPTLTLPTVPTLTVPTLTLPTVPTLPTIIVTPTVSVVTVTVGAPTAELTLPTLTLPTVPTLTLPTVPTLTLPTVPTLTVPTITVPTLTLPTVPTLPTLSATPMVSVVTVTVSEDASTLGSVVAVTAPPILGPTLTATVPQPFQSASTSVLTLTYPDGPSHTATELITITIPQFSWSPELWSTVVTPSAIPSPLASQDLTVTVYASPSSAVGAHSTLVPFAVTETFTAFIGRSTTVTTVTEFLSLVSGTPVVTVLTPHPISNSLGSVPIVPLTITLTSAITSTSSMTIQTAPPAAPQTGGRNDGTAASSPTARPDPVTVTVTALVALPQASAISDASTLSSSVQPAIVTVTVSELFSSSIEGPGPYGATSSFVTTTDSSSPDRGTELSSLTILTTSIPEATGYGFLSSTSTSDDATVVVTVTELAPVVVVTITESAHKSTVTPSSSISSTFSPFRSSTGSVVFATYTVPGESGVGVSTYTVTYTVPPSGTSSWGYESGPNTSSSTFWPTPTSESASVEASAIGSSTYTITVTPVDASGTGAPVTITYTLGPSTVPGSSTLRATTFISSVEPVLATSQASGYGAGFSSQPDASRASPSQHTVTHSSTSPVFVTASEDADSTTTSAGTTPVVVTVTEHVTSPIRSVPSSILHTGTPSSPTAITLSSDTALSTKSGEYQYDSTGAVLPTSVPNTPTAVTITEETSSSPTPADVSTIVVSMVTLSQTVPIGYGSSAVVELTTEVTVVASSHSLAAPASTVLVSPVGPTSATSVIFPRPSNSLTSIVLTTVMLSSSRGPSLGPNNTATMQPPDEVTIWPPPVSSSSAADHNIPQQLGADLCPVHFMHLETELRRAVSWYQRGSIKRPHDLRADHLAFADVQQLLLDVLDQLSLINWIRNLQHDRHAVVLGNHAVAGINQQRIGRYGPLQLLQ</sequence>